<accession>A0A644YV15</accession>
<evidence type="ECO:0000313" key="3">
    <source>
        <dbReference type="EMBL" id="MPM32177.1"/>
    </source>
</evidence>
<sequence length="223" mass="26205">MIKKFKDNLLPLMLMILIPITNIFYGLLNNSTRGVYSLVTDLDKAIPFSEVFIIPYMLWYPFIVLTLIYFCFYYKDVYYKTLSTLVLGMILCYGVYFFFQTTVPRPELIGEDILTKFVRIVYNSDNPYNCFPSIHVLTSYAMIIGMRKSGSNNQKVKNAISATAWIVILSTLLVKQHVILDVVFGVMFAKLTYKIIEKLKIERCMLWIKKPSWWWTMKRKLET</sequence>
<feature type="transmembrane region" description="Helical" evidence="1">
    <location>
        <begin position="48"/>
        <end position="70"/>
    </location>
</feature>
<feature type="transmembrane region" description="Helical" evidence="1">
    <location>
        <begin position="77"/>
        <end position="99"/>
    </location>
</feature>
<evidence type="ECO:0000256" key="1">
    <source>
        <dbReference type="SAM" id="Phobius"/>
    </source>
</evidence>
<dbReference type="SUPFAM" id="SSF48317">
    <property type="entry name" value="Acid phosphatase/Vanadium-dependent haloperoxidase"/>
    <property type="match status" value="1"/>
</dbReference>
<reference evidence="3" key="1">
    <citation type="submission" date="2019-08" db="EMBL/GenBank/DDBJ databases">
        <authorList>
            <person name="Kucharzyk K."/>
            <person name="Murdoch R.W."/>
            <person name="Higgins S."/>
            <person name="Loffler F."/>
        </authorList>
    </citation>
    <scope>NUCLEOTIDE SEQUENCE</scope>
</reference>
<protein>
    <recommendedName>
        <fullName evidence="2">Phosphatidic acid phosphatase type 2/haloperoxidase domain-containing protein</fullName>
    </recommendedName>
</protein>
<dbReference type="InterPro" id="IPR000326">
    <property type="entry name" value="PAP2/HPO"/>
</dbReference>
<name>A0A644YV15_9ZZZZ</name>
<evidence type="ECO:0000259" key="2">
    <source>
        <dbReference type="Pfam" id="PF01569"/>
    </source>
</evidence>
<dbReference type="InterPro" id="IPR036938">
    <property type="entry name" value="PAP2/HPO_sf"/>
</dbReference>
<dbReference type="EMBL" id="VSSQ01006290">
    <property type="protein sequence ID" value="MPM32177.1"/>
    <property type="molecule type" value="Genomic_DNA"/>
</dbReference>
<dbReference type="AlphaFoldDB" id="A0A644YV15"/>
<proteinExistence type="predicted"/>
<dbReference type="Pfam" id="PF01569">
    <property type="entry name" value="PAP2"/>
    <property type="match status" value="1"/>
</dbReference>
<keyword evidence="1" id="KW-1133">Transmembrane helix</keyword>
<feature type="domain" description="Phosphatidic acid phosphatase type 2/haloperoxidase" evidence="2">
    <location>
        <begin position="84"/>
        <end position="191"/>
    </location>
</feature>
<keyword evidence="1" id="KW-0472">Membrane</keyword>
<dbReference type="GO" id="GO:0016020">
    <property type="term" value="C:membrane"/>
    <property type="evidence" value="ECO:0007669"/>
    <property type="project" value="UniProtKB-SubCell"/>
</dbReference>
<gene>
    <name evidence="3" type="ORF">SDC9_78736</name>
</gene>
<organism evidence="3">
    <name type="scientific">bioreactor metagenome</name>
    <dbReference type="NCBI Taxonomy" id="1076179"/>
    <lineage>
        <taxon>unclassified sequences</taxon>
        <taxon>metagenomes</taxon>
        <taxon>ecological metagenomes</taxon>
    </lineage>
</organism>
<feature type="transmembrane region" description="Helical" evidence="1">
    <location>
        <begin position="9"/>
        <end position="28"/>
    </location>
</feature>
<keyword evidence="1" id="KW-0812">Transmembrane</keyword>
<comment type="caution">
    <text evidence="3">The sequence shown here is derived from an EMBL/GenBank/DDBJ whole genome shotgun (WGS) entry which is preliminary data.</text>
</comment>